<dbReference type="SUPFAM" id="SSF56112">
    <property type="entry name" value="Protein kinase-like (PK-like)"/>
    <property type="match status" value="1"/>
</dbReference>
<reference evidence="12" key="3">
    <citation type="journal article" date="2017" name="Nature">
        <title>Genome sequence of the progenitor of the wheat D genome Aegilops tauschii.</title>
        <authorList>
            <person name="Luo M.C."/>
            <person name="Gu Y.Q."/>
            <person name="Puiu D."/>
            <person name="Wang H."/>
            <person name="Twardziok S.O."/>
            <person name="Deal K.R."/>
            <person name="Huo N."/>
            <person name="Zhu T."/>
            <person name="Wang L."/>
            <person name="Wang Y."/>
            <person name="McGuire P.E."/>
            <person name="Liu S."/>
            <person name="Long H."/>
            <person name="Ramasamy R.K."/>
            <person name="Rodriguez J.C."/>
            <person name="Van S.L."/>
            <person name="Yuan L."/>
            <person name="Wang Z."/>
            <person name="Xia Z."/>
            <person name="Xiao L."/>
            <person name="Anderson O.D."/>
            <person name="Ouyang S."/>
            <person name="Liang Y."/>
            <person name="Zimin A.V."/>
            <person name="Pertea G."/>
            <person name="Qi P."/>
            <person name="Bennetzen J.L."/>
            <person name="Dai X."/>
            <person name="Dawson M.W."/>
            <person name="Muller H.G."/>
            <person name="Kugler K."/>
            <person name="Rivarola-Duarte L."/>
            <person name="Spannagl M."/>
            <person name="Mayer K.F.X."/>
            <person name="Lu F.H."/>
            <person name="Bevan M.W."/>
            <person name="Leroy P."/>
            <person name="Li P."/>
            <person name="You F.M."/>
            <person name="Sun Q."/>
            <person name="Liu Z."/>
            <person name="Lyons E."/>
            <person name="Wicker T."/>
            <person name="Salzberg S.L."/>
            <person name="Devos K.M."/>
            <person name="Dvorak J."/>
        </authorList>
    </citation>
    <scope>NUCLEOTIDE SEQUENCE [LARGE SCALE GENOMIC DNA]</scope>
    <source>
        <strain evidence="12">cv. AL8/78</strain>
    </source>
</reference>
<keyword evidence="6 9" id="KW-0067">ATP-binding</keyword>
<evidence type="ECO:0000256" key="1">
    <source>
        <dbReference type="ARBA" id="ARBA00012513"/>
    </source>
</evidence>
<evidence type="ECO:0000256" key="7">
    <source>
        <dbReference type="ARBA" id="ARBA00047899"/>
    </source>
</evidence>
<proteinExistence type="inferred from homology"/>
<dbReference type="PROSITE" id="PS00108">
    <property type="entry name" value="PROTEIN_KINASE_ST"/>
    <property type="match status" value="1"/>
</dbReference>
<dbReference type="PIRSF" id="PIRSF000654">
    <property type="entry name" value="Integrin-linked_kinase"/>
    <property type="match status" value="1"/>
</dbReference>
<keyword evidence="13" id="KW-1185">Reference proteome</keyword>
<reference evidence="13" key="2">
    <citation type="journal article" date="2017" name="Nat. Plants">
        <title>The Aegilops tauschii genome reveals multiple impacts of transposons.</title>
        <authorList>
            <person name="Zhao G."/>
            <person name="Zou C."/>
            <person name="Li K."/>
            <person name="Wang K."/>
            <person name="Li T."/>
            <person name="Gao L."/>
            <person name="Zhang X."/>
            <person name="Wang H."/>
            <person name="Yang Z."/>
            <person name="Liu X."/>
            <person name="Jiang W."/>
            <person name="Mao L."/>
            <person name="Kong X."/>
            <person name="Jiao Y."/>
            <person name="Jia J."/>
        </authorList>
    </citation>
    <scope>NUCLEOTIDE SEQUENCE [LARGE SCALE GENOMIC DNA]</scope>
    <source>
        <strain evidence="13">cv. AL8/78</strain>
    </source>
</reference>
<keyword evidence="2 10" id="KW-0723">Serine/threonine-protein kinase</keyword>
<evidence type="ECO:0000256" key="8">
    <source>
        <dbReference type="ARBA" id="ARBA00048679"/>
    </source>
</evidence>
<reference evidence="12" key="4">
    <citation type="submission" date="2019-03" db="UniProtKB">
        <authorList>
            <consortium name="EnsemblPlants"/>
        </authorList>
    </citation>
    <scope>IDENTIFICATION</scope>
</reference>
<dbReference type="GO" id="GO:0005524">
    <property type="term" value="F:ATP binding"/>
    <property type="evidence" value="ECO:0007669"/>
    <property type="project" value="UniProtKB-UniRule"/>
</dbReference>
<comment type="catalytic activity">
    <reaction evidence="7">
        <text>L-threonyl-[protein] + ATP = O-phospho-L-threonyl-[protein] + ADP + H(+)</text>
        <dbReference type="Rhea" id="RHEA:46608"/>
        <dbReference type="Rhea" id="RHEA-COMP:11060"/>
        <dbReference type="Rhea" id="RHEA-COMP:11605"/>
        <dbReference type="ChEBI" id="CHEBI:15378"/>
        <dbReference type="ChEBI" id="CHEBI:30013"/>
        <dbReference type="ChEBI" id="CHEBI:30616"/>
        <dbReference type="ChEBI" id="CHEBI:61977"/>
        <dbReference type="ChEBI" id="CHEBI:456216"/>
        <dbReference type="EC" id="2.7.11.1"/>
    </reaction>
</comment>
<dbReference type="InterPro" id="IPR011009">
    <property type="entry name" value="Kinase-like_dom_sf"/>
</dbReference>
<keyword evidence="3" id="KW-0808">Transferase</keyword>
<dbReference type="Proteomes" id="UP000015105">
    <property type="component" value="Chromosome 7D"/>
</dbReference>
<organism evidence="12 13">
    <name type="scientific">Aegilops tauschii subsp. strangulata</name>
    <name type="common">Goatgrass</name>
    <dbReference type="NCBI Taxonomy" id="200361"/>
    <lineage>
        <taxon>Eukaryota</taxon>
        <taxon>Viridiplantae</taxon>
        <taxon>Streptophyta</taxon>
        <taxon>Embryophyta</taxon>
        <taxon>Tracheophyta</taxon>
        <taxon>Spermatophyta</taxon>
        <taxon>Magnoliopsida</taxon>
        <taxon>Liliopsida</taxon>
        <taxon>Poales</taxon>
        <taxon>Poaceae</taxon>
        <taxon>BOP clade</taxon>
        <taxon>Pooideae</taxon>
        <taxon>Triticodae</taxon>
        <taxon>Triticeae</taxon>
        <taxon>Triticinae</taxon>
        <taxon>Aegilops</taxon>
    </lineage>
</organism>
<evidence type="ECO:0000256" key="4">
    <source>
        <dbReference type="ARBA" id="ARBA00022741"/>
    </source>
</evidence>
<evidence type="ECO:0000313" key="13">
    <source>
        <dbReference type="Proteomes" id="UP000015105"/>
    </source>
</evidence>
<evidence type="ECO:0000256" key="9">
    <source>
        <dbReference type="PROSITE-ProRule" id="PRU10141"/>
    </source>
</evidence>
<dbReference type="PROSITE" id="PS50011">
    <property type="entry name" value="PROTEIN_KINASE_DOM"/>
    <property type="match status" value="1"/>
</dbReference>
<keyword evidence="4 9" id="KW-0547">Nucleotide-binding</keyword>
<dbReference type="Gene3D" id="3.30.200.20">
    <property type="entry name" value="Phosphorylase Kinase, domain 1"/>
    <property type="match status" value="1"/>
</dbReference>
<dbReference type="Gramene" id="AET7Gv21356800.4">
    <property type="protein sequence ID" value="AET7Gv21356800.4"/>
    <property type="gene ID" value="AET7Gv21356800"/>
</dbReference>
<dbReference type="SMART" id="SM00220">
    <property type="entry name" value="S_TKc"/>
    <property type="match status" value="1"/>
</dbReference>
<reference evidence="12" key="5">
    <citation type="journal article" date="2021" name="G3 (Bethesda)">
        <title>Aegilops tauschii genome assembly Aet v5.0 features greater sequence contiguity and improved annotation.</title>
        <authorList>
            <person name="Wang L."/>
            <person name="Zhu T."/>
            <person name="Rodriguez J.C."/>
            <person name="Deal K.R."/>
            <person name="Dubcovsky J."/>
            <person name="McGuire P.E."/>
            <person name="Lux T."/>
            <person name="Spannagl M."/>
            <person name="Mayer K.F.X."/>
            <person name="Baldrich P."/>
            <person name="Meyers B.C."/>
            <person name="Huo N."/>
            <person name="Gu Y.Q."/>
            <person name="Zhou H."/>
            <person name="Devos K.M."/>
            <person name="Bennetzen J.L."/>
            <person name="Unver T."/>
            <person name="Budak H."/>
            <person name="Gulick P.J."/>
            <person name="Galiba G."/>
            <person name="Kalapos B."/>
            <person name="Nelson D.R."/>
            <person name="Li P."/>
            <person name="You F.M."/>
            <person name="Luo M.C."/>
            <person name="Dvorak J."/>
        </authorList>
    </citation>
    <scope>NUCLEOTIDE SEQUENCE [LARGE SCALE GENOMIC DNA]</scope>
    <source>
        <strain evidence="12">cv. AL8/78</strain>
    </source>
</reference>
<evidence type="ECO:0000256" key="5">
    <source>
        <dbReference type="ARBA" id="ARBA00022777"/>
    </source>
</evidence>
<keyword evidence="5" id="KW-0418">Kinase</keyword>
<dbReference type="PANTHER" id="PTHR45707">
    <property type="entry name" value="C2 CALCIUM/LIPID-BINDING PLANT PHOSPHORIBOSYLTRANSFERASE FAMILY PROTEIN"/>
    <property type="match status" value="1"/>
</dbReference>
<comment type="catalytic activity">
    <reaction evidence="8">
        <text>L-seryl-[protein] + ATP = O-phospho-L-seryl-[protein] + ADP + H(+)</text>
        <dbReference type="Rhea" id="RHEA:17989"/>
        <dbReference type="Rhea" id="RHEA-COMP:9863"/>
        <dbReference type="Rhea" id="RHEA-COMP:11604"/>
        <dbReference type="ChEBI" id="CHEBI:15378"/>
        <dbReference type="ChEBI" id="CHEBI:29999"/>
        <dbReference type="ChEBI" id="CHEBI:30616"/>
        <dbReference type="ChEBI" id="CHEBI:83421"/>
        <dbReference type="ChEBI" id="CHEBI:456216"/>
        <dbReference type="EC" id="2.7.11.1"/>
    </reaction>
</comment>
<dbReference type="Gene3D" id="1.10.510.10">
    <property type="entry name" value="Transferase(Phosphotransferase) domain 1"/>
    <property type="match status" value="1"/>
</dbReference>
<name>A0A453TDP5_AEGTS</name>
<dbReference type="AlphaFoldDB" id="A0A453TDP5"/>
<comment type="similarity">
    <text evidence="10">Belongs to the protein kinase superfamily.</text>
</comment>
<dbReference type="EnsemblPlants" id="AET7Gv21356800.4">
    <property type="protein sequence ID" value="AET7Gv21356800.4"/>
    <property type="gene ID" value="AET7Gv21356800"/>
</dbReference>
<dbReference type="InterPro" id="IPR008271">
    <property type="entry name" value="Ser/Thr_kinase_AS"/>
</dbReference>
<feature type="binding site" evidence="9">
    <location>
        <position position="66"/>
    </location>
    <ligand>
        <name>ATP</name>
        <dbReference type="ChEBI" id="CHEBI:30616"/>
    </ligand>
</feature>
<dbReference type="FunFam" id="1.10.510.10:FF:001023">
    <property type="entry name" value="Os07g0541700 protein"/>
    <property type="match status" value="1"/>
</dbReference>
<dbReference type="InterPro" id="IPR000719">
    <property type="entry name" value="Prot_kinase_dom"/>
</dbReference>
<evidence type="ECO:0000256" key="10">
    <source>
        <dbReference type="RuleBase" id="RU000304"/>
    </source>
</evidence>
<dbReference type="Pfam" id="PF00069">
    <property type="entry name" value="Pkinase"/>
    <property type="match status" value="1"/>
</dbReference>
<sequence>LPASMSITKGDLERMLFDEDAEPKALPLSLLAEITDDFSNELQIGAGGFAVVYKARLDNSVIAVKKLSNTYMREKEFHREVECLIKAKHRNVVRFLGYCVDTQGNMASYNGKMVMADVHQRFLCFGYLPNGSLDVHITDPSSGLDWRTRYNIIKGICEGLYYLHQNNILHLDLKPGNILLDEDMMPKITDFGLSRCFDDDQTRVITRDIGGTLGYLAPEFTNYEITHKFGLYGLGVIIMEMLT</sequence>
<dbReference type="PANTHER" id="PTHR45707:SF74">
    <property type="entry name" value="PROTEIN KINASE DOMAIN-CONTAINING PROTEIN"/>
    <property type="match status" value="1"/>
</dbReference>
<dbReference type="EC" id="2.7.11.1" evidence="1"/>
<dbReference type="PROSITE" id="PS00107">
    <property type="entry name" value="PROTEIN_KINASE_ATP"/>
    <property type="match status" value="1"/>
</dbReference>
<evidence type="ECO:0000313" key="12">
    <source>
        <dbReference type="EnsemblPlants" id="AET7Gv21356800.4"/>
    </source>
</evidence>
<dbReference type="InterPro" id="IPR017441">
    <property type="entry name" value="Protein_kinase_ATP_BS"/>
</dbReference>
<evidence type="ECO:0000259" key="11">
    <source>
        <dbReference type="PROSITE" id="PS50011"/>
    </source>
</evidence>
<evidence type="ECO:0000256" key="6">
    <source>
        <dbReference type="ARBA" id="ARBA00022840"/>
    </source>
</evidence>
<reference evidence="13" key="1">
    <citation type="journal article" date="2014" name="Science">
        <title>Ancient hybridizations among the ancestral genomes of bread wheat.</title>
        <authorList>
            <consortium name="International Wheat Genome Sequencing Consortium,"/>
            <person name="Marcussen T."/>
            <person name="Sandve S.R."/>
            <person name="Heier L."/>
            <person name="Spannagl M."/>
            <person name="Pfeifer M."/>
            <person name="Jakobsen K.S."/>
            <person name="Wulff B.B."/>
            <person name="Steuernagel B."/>
            <person name="Mayer K.F."/>
            <person name="Olsen O.A."/>
        </authorList>
    </citation>
    <scope>NUCLEOTIDE SEQUENCE [LARGE SCALE GENOMIC DNA]</scope>
    <source>
        <strain evidence="13">cv. AL8/78</strain>
    </source>
</reference>
<evidence type="ECO:0000256" key="3">
    <source>
        <dbReference type="ARBA" id="ARBA00022679"/>
    </source>
</evidence>
<dbReference type="GO" id="GO:0004674">
    <property type="term" value="F:protein serine/threonine kinase activity"/>
    <property type="evidence" value="ECO:0007669"/>
    <property type="project" value="UniProtKB-KW"/>
</dbReference>
<evidence type="ECO:0000256" key="2">
    <source>
        <dbReference type="ARBA" id="ARBA00022527"/>
    </source>
</evidence>
<feature type="domain" description="Protein kinase" evidence="11">
    <location>
        <begin position="38"/>
        <end position="243"/>
    </location>
</feature>
<accession>A0A453TDP5</accession>
<protein>
    <recommendedName>
        <fullName evidence="1">non-specific serine/threonine protein kinase</fullName>
        <ecNumber evidence="1">2.7.11.1</ecNumber>
    </recommendedName>
</protein>